<feature type="region of interest" description="Disordered" evidence="5">
    <location>
        <begin position="350"/>
        <end position="391"/>
    </location>
</feature>
<feature type="domain" description="Dendritic cell-specific transmembrane protein-like" evidence="7">
    <location>
        <begin position="52"/>
        <end position="242"/>
    </location>
</feature>
<name>A0A8S3ZXN8_9EUPU</name>
<dbReference type="InterPro" id="IPR051856">
    <property type="entry name" value="CSR-E3_Ligase_Protein"/>
</dbReference>
<feature type="non-terminal residue" evidence="9">
    <location>
        <position position="500"/>
    </location>
</feature>
<dbReference type="Proteomes" id="UP000678393">
    <property type="component" value="Unassembled WGS sequence"/>
</dbReference>
<dbReference type="OrthoDB" id="6598372at2759"/>
<evidence type="ECO:0000256" key="4">
    <source>
        <dbReference type="ARBA" id="ARBA00023136"/>
    </source>
</evidence>
<feature type="transmembrane region" description="Helical" evidence="6">
    <location>
        <begin position="107"/>
        <end position="131"/>
    </location>
</feature>
<evidence type="ECO:0000256" key="6">
    <source>
        <dbReference type="SAM" id="Phobius"/>
    </source>
</evidence>
<dbReference type="EMBL" id="CAJHNH020005334">
    <property type="protein sequence ID" value="CAG5132395.1"/>
    <property type="molecule type" value="Genomic_DNA"/>
</dbReference>
<protein>
    <recommendedName>
        <fullName evidence="11">Dendritic cell-specific transmembrane protein-like domain-containing protein</fullName>
    </recommendedName>
</protein>
<dbReference type="InterPro" id="IPR012858">
    <property type="entry name" value="DC_STAMP-like"/>
</dbReference>
<accession>A0A8S3ZXN8</accession>
<keyword evidence="3 6" id="KW-1133">Transmembrane helix</keyword>
<feature type="compositionally biased region" description="Low complexity" evidence="5">
    <location>
        <begin position="421"/>
        <end position="442"/>
    </location>
</feature>
<evidence type="ECO:0000313" key="10">
    <source>
        <dbReference type="Proteomes" id="UP000678393"/>
    </source>
</evidence>
<evidence type="ECO:0000256" key="1">
    <source>
        <dbReference type="ARBA" id="ARBA00004141"/>
    </source>
</evidence>
<dbReference type="InterPro" id="IPR058842">
    <property type="entry name" value="DCST1_C"/>
</dbReference>
<dbReference type="Pfam" id="PF26037">
    <property type="entry name" value="zf-RING_DCST1_C"/>
    <property type="match status" value="1"/>
</dbReference>
<dbReference type="AlphaFoldDB" id="A0A8S3ZXN8"/>
<feature type="domain" description="E3 ubiquitin-protein ligase DCST1-like C-terminal" evidence="8">
    <location>
        <begin position="298"/>
        <end position="343"/>
    </location>
</feature>
<evidence type="ECO:0000313" key="9">
    <source>
        <dbReference type="EMBL" id="CAG5132395.1"/>
    </source>
</evidence>
<feature type="region of interest" description="Disordered" evidence="5">
    <location>
        <begin position="418"/>
        <end position="475"/>
    </location>
</feature>
<evidence type="ECO:0000256" key="2">
    <source>
        <dbReference type="ARBA" id="ARBA00022692"/>
    </source>
</evidence>
<feature type="compositionally biased region" description="Acidic residues" evidence="5">
    <location>
        <begin position="350"/>
        <end position="364"/>
    </location>
</feature>
<proteinExistence type="predicted"/>
<keyword evidence="2 6" id="KW-0812">Transmembrane</keyword>
<dbReference type="PANTHER" id="PTHR21041:SF9">
    <property type="entry name" value="DENDRITIC CELL-SPECIFIC TRANSMEMBRANE PROTEIN-LIKE DOMAIN-CONTAINING PROTEIN"/>
    <property type="match status" value="1"/>
</dbReference>
<dbReference type="PANTHER" id="PTHR21041">
    <property type="entry name" value="DENDRITIC CELL-SPECIFIC TRANSMEMBRANE PROTEIN"/>
    <property type="match status" value="1"/>
</dbReference>
<feature type="transmembrane region" description="Helical" evidence="6">
    <location>
        <begin position="19"/>
        <end position="40"/>
    </location>
</feature>
<dbReference type="Pfam" id="PF07782">
    <property type="entry name" value="DC_STAMP"/>
    <property type="match status" value="1"/>
</dbReference>
<comment type="subcellular location">
    <subcellularLocation>
        <location evidence="1">Membrane</location>
        <topology evidence="1">Multi-pass membrane protein</topology>
    </subcellularLocation>
</comment>
<reference evidence="9" key="1">
    <citation type="submission" date="2021-04" db="EMBL/GenBank/DDBJ databases">
        <authorList>
            <consortium name="Molecular Ecology Group"/>
        </authorList>
    </citation>
    <scope>NUCLEOTIDE SEQUENCE</scope>
</reference>
<gene>
    <name evidence="9" type="ORF">CUNI_LOCUS17953</name>
</gene>
<dbReference type="GO" id="GO:0016020">
    <property type="term" value="C:membrane"/>
    <property type="evidence" value="ECO:0007669"/>
    <property type="project" value="UniProtKB-SubCell"/>
</dbReference>
<sequence length="500" mass="58722">EIKTAILKEIREKLSIIDVVQAIIDNVMSFTVLLVVFKGFTYRRKYLNKPGFDNVYITRHLFQIEARRQELEQETLFPLRHMEKYKYLPTFAYWMTKNEAKKLIKGIIFWVFAAFHAIYYMVCDYAVYWVLDLVRRHMDFHTSSALPPHLQFHVRGQGPMSDMFKSMVGTVQPVADENLDVDTGTCLPNPKKPNLPVYRTIAILLIITFFLTIFEAYAMRMRHAVGACYYPYRERVRAVWLYNHILTRRGSFLIFMRRQLRRRFKNEKSVQKISIISRLQAQFRICKILCRLLGRRRKHCLSCGKEGKVEDLDNFIHCDNCKSPYCNECFIALGNVCTACMNPVDYGDSEDMSVETDSSEEEEDRMTRVSSLQRRKQMVKQKQAEKKPSTVLKSFQARFSAPPEMESPYGQFSSLMNKAGSRCSTSSSSEENDNESNIVEESTSQYDTDYQYHSKRSTPTHSDDERPRRKRLRKRVHKVTLDIFHKDDNENSTFWRTLPA</sequence>
<comment type="caution">
    <text evidence="9">The sequence shown here is derived from an EMBL/GenBank/DDBJ whole genome shotgun (WGS) entry which is preliminary data.</text>
</comment>
<evidence type="ECO:0000256" key="3">
    <source>
        <dbReference type="ARBA" id="ARBA00022989"/>
    </source>
</evidence>
<organism evidence="9 10">
    <name type="scientific">Candidula unifasciata</name>
    <dbReference type="NCBI Taxonomy" id="100452"/>
    <lineage>
        <taxon>Eukaryota</taxon>
        <taxon>Metazoa</taxon>
        <taxon>Spiralia</taxon>
        <taxon>Lophotrochozoa</taxon>
        <taxon>Mollusca</taxon>
        <taxon>Gastropoda</taxon>
        <taxon>Heterobranchia</taxon>
        <taxon>Euthyneura</taxon>
        <taxon>Panpulmonata</taxon>
        <taxon>Eupulmonata</taxon>
        <taxon>Stylommatophora</taxon>
        <taxon>Helicina</taxon>
        <taxon>Helicoidea</taxon>
        <taxon>Geomitridae</taxon>
        <taxon>Candidula</taxon>
    </lineage>
</organism>
<evidence type="ECO:0000259" key="8">
    <source>
        <dbReference type="Pfam" id="PF26037"/>
    </source>
</evidence>
<keyword evidence="4 6" id="KW-0472">Membrane</keyword>
<evidence type="ECO:0000259" key="7">
    <source>
        <dbReference type="Pfam" id="PF07782"/>
    </source>
</evidence>
<evidence type="ECO:0000256" key="5">
    <source>
        <dbReference type="SAM" id="MobiDB-lite"/>
    </source>
</evidence>
<keyword evidence="10" id="KW-1185">Reference proteome</keyword>
<evidence type="ECO:0008006" key="11">
    <source>
        <dbReference type="Google" id="ProtNLM"/>
    </source>
</evidence>
<feature type="transmembrane region" description="Helical" evidence="6">
    <location>
        <begin position="197"/>
        <end position="214"/>
    </location>
</feature>